<evidence type="ECO:0000313" key="3">
    <source>
        <dbReference type="Proteomes" id="UP000234585"/>
    </source>
</evidence>
<gene>
    <name evidence="2" type="ORF">BDW47DRAFT_94969</name>
</gene>
<feature type="transmembrane region" description="Helical" evidence="1">
    <location>
        <begin position="12"/>
        <end position="32"/>
    </location>
</feature>
<keyword evidence="1" id="KW-0812">Transmembrane</keyword>
<organism evidence="2 3">
    <name type="scientific">Aspergillus candidus</name>
    <dbReference type="NCBI Taxonomy" id="41067"/>
    <lineage>
        <taxon>Eukaryota</taxon>
        <taxon>Fungi</taxon>
        <taxon>Dikarya</taxon>
        <taxon>Ascomycota</taxon>
        <taxon>Pezizomycotina</taxon>
        <taxon>Eurotiomycetes</taxon>
        <taxon>Eurotiomycetidae</taxon>
        <taxon>Eurotiales</taxon>
        <taxon>Aspergillaceae</taxon>
        <taxon>Aspergillus</taxon>
        <taxon>Aspergillus subgen. Circumdati</taxon>
    </lineage>
</organism>
<protein>
    <submittedName>
        <fullName evidence="2">Uncharacterized protein</fullName>
    </submittedName>
</protein>
<dbReference type="AlphaFoldDB" id="A0A2I2EYM8"/>
<dbReference type="Proteomes" id="UP000234585">
    <property type="component" value="Unassembled WGS sequence"/>
</dbReference>
<dbReference type="EMBL" id="KZ559206">
    <property type="protein sequence ID" value="PLB33478.1"/>
    <property type="molecule type" value="Genomic_DNA"/>
</dbReference>
<evidence type="ECO:0000313" key="2">
    <source>
        <dbReference type="EMBL" id="PLB33478.1"/>
    </source>
</evidence>
<dbReference type="GeneID" id="36527444"/>
<reference evidence="2 3" key="1">
    <citation type="submission" date="2017-12" db="EMBL/GenBank/DDBJ databases">
        <authorList>
            <consortium name="DOE Joint Genome Institute"/>
            <person name="Haridas S."/>
            <person name="Kjaerbolling I."/>
            <person name="Vesth T.C."/>
            <person name="Frisvad J.C."/>
            <person name="Nybo J.L."/>
            <person name="Theobald S."/>
            <person name="Kuo A."/>
            <person name="Bowyer P."/>
            <person name="Matsuda Y."/>
            <person name="Mondo S."/>
            <person name="Lyhne E.K."/>
            <person name="Kogle M.E."/>
            <person name="Clum A."/>
            <person name="Lipzen A."/>
            <person name="Salamov A."/>
            <person name="Ngan C.Y."/>
            <person name="Daum C."/>
            <person name="Chiniquy J."/>
            <person name="Barry K."/>
            <person name="LaButti K."/>
            <person name="Simmons B.A."/>
            <person name="Magnuson J.K."/>
            <person name="Mortensen U.H."/>
            <person name="Larsen T.O."/>
            <person name="Grigoriev I.V."/>
            <person name="Baker S.E."/>
            <person name="Andersen M.R."/>
            <person name="Nordberg H.P."/>
            <person name="Cantor M.N."/>
            <person name="Hua S.X."/>
        </authorList>
    </citation>
    <scope>NUCLEOTIDE SEQUENCE [LARGE SCALE GENOMIC DNA]</scope>
    <source>
        <strain evidence="2 3">CBS 102.13</strain>
    </source>
</reference>
<evidence type="ECO:0000256" key="1">
    <source>
        <dbReference type="SAM" id="Phobius"/>
    </source>
</evidence>
<keyword evidence="3" id="KW-1185">Reference proteome</keyword>
<accession>A0A2I2EYM8</accession>
<dbReference type="RefSeq" id="XP_024667490.1">
    <property type="nucleotide sequence ID" value="XM_024820284.1"/>
</dbReference>
<name>A0A2I2EYM8_ASPCN</name>
<proteinExistence type="predicted"/>
<keyword evidence="1" id="KW-0472">Membrane</keyword>
<keyword evidence="1" id="KW-1133">Transmembrane helix</keyword>
<sequence>MVVNASTGIILISWWFYFILNFFFFFFEIFWFDLSPDHLIYLGKNSQIWEDSLSLSFLSFVLPVDISYRHCNCPSVHIIMYDQLLEMYPRRV</sequence>